<keyword evidence="2" id="KW-1185">Reference proteome</keyword>
<organism evidence="1 2">
    <name type="scientific">Rathayibacter iranicus NCPPB 2253 = VKM Ac-1602</name>
    <dbReference type="NCBI Taxonomy" id="1328868"/>
    <lineage>
        <taxon>Bacteria</taxon>
        <taxon>Bacillati</taxon>
        <taxon>Actinomycetota</taxon>
        <taxon>Actinomycetes</taxon>
        <taxon>Micrococcales</taxon>
        <taxon>Microbacteriaceae</taxon>
        <taxon>Rathayibacter</taxon>
    </lineage>
</organism>
<evidence type="ECO:0000313" key="2">
    <source>
        <dbReference type="Proteomes" id="UP000245674"/>
    </source>
</evidence>
<gene>
    <name evidence="1" type="ORF">B0H03_102145</name>
</gene>
<dbReference type="EMBL" id="QGDV01000002">
    <property type="protein sequence ID" value="PWJ66004.1"/>
    <property type="molecule type" value="Genomic_DNA"/>
</dbReference>
<evidence type="ECO:0000313" key="1">
    <source>
        <dbReference type="EMBL" id="PWJ66004.1"/>
    </source>
</evidence>
<keyword evidence="1" id="KW-0808">Transferase</keyword>
<dbReference type="SUPFAM" id="SSF52540">
    <property type="entry name" value="P-loop containing nucleoside triphosphate hydrolases"/>
    <property type="match status" value="1"/>
</dbReference>
<proteinExistence type="predicted"/>
<reference evidence="1 2" key="1">
    <citation type="submission" date="2018-03" db="EMBL/GenBank/DDBJ databases">
        <title>Genomic Encyclopedia of Type Strains, Phase III (KMG-III): the genomes of soil and plant-associated and newly described type strains.</title>
        <authorList>
            <person name="Whitman W."/>
        </authorList>
    </citation>
    <scope>NUCLEOTIDE SEQUENCE [LARGE SCALE GENOMIC DNA]</scope>
    <source>
        <strain evidence="1 2">VKM Ac-1602</strain>
    </source>
</reference>
<dbReference type="InterPro" id="IPR027417">
    <property type="entry name" value="P-loop_NTPase"/>
</dbReference>
<dbReference type="Pfam" id="PF13238">
    <property type="entry name" value="AAA_18"/>
    <property type="match status" value="1"/>
</dbReference>
<protein>
    <submittedName>
        <fullName evidence="1">Uridine kinase</fullName>
    </submittedName>
</protein>
<dbReference type="Gene3D" id="3.40.50.300">
    <property type="entry name" value="P-loop containing nucleotide triphosphate hydrolases"/>
    <property type="match status" value="1"/>
</dbReference>
<dbReference type="GO" id="GO:0016301">
    <property type="term" value="F:kinase activity"/>
    <property type="evidence" value="ECO:0007669"/>
    <property type="project" value="UniProtKB-KW"/>
</dbReference>
<name>A0ABX5LJB7_9MICO</name>
<dbReference type="Proteomes" id="UP000245674">
    <property type="component" value="Unassembled WGS sequence"/>
</dbReference>
<sequence>MARAFASMPPAQDLTADTARRLARRIVAERRRTILLDGPSGSGKSTFARSLLAELLAVSGAPSVELVRMDDLFPGWSGLDSAARATAQDLVRAHALGLSARWRPWNWATGTTAGRRRVSASLLLLEGCGAANAAARRYAGLVIWLEAGDAQRRKRALTRDGELFAPHWEEWDRDFRAYCARERPREGADVVLDTSGVDD</sequence>
<accession>A0ABX5LJB7</accession>
<comment type="caution">
    <text evidence="1">The sequence shown here is derived from an EMBL/GenBank/DDBJ whole genome shotgun (WGS) entry which is preliminary data.</text>
</comment>
<keyword evidence="1" id="KW-0418">Kinase</keyword>
<dbReference type="RefSeq" id="WP_127843908.1">
    <property type="nucleotide sequence ID" value="NZ_QGDV01000002.1"/>
</dbReference>